<evidence type="ECO:0000313" key="19">
    <source>
        <dbReference type="EMBL" id="GLB37588.1"/>
    </source>
</evidence>
<keyword evidence="8 15" id="KW-0833">Ubl conjugation pathway</keyword>
<dbReference type="GO" id="GO:0033503">
    <property type="term" value="C:HULC complex"/>
    <property type="evidence" value="ECO:0007669"/>
    <property type="project" value="TreeGrafter"/>
</dbReference>
<dbReference type="EC" id="2.3.2.27" evidence="15"/>
<dbReference type="AlphaFoldDB" id="A0A9P3PKI6"/>
<dbReference type="PROSITE" id="PS50089">
    <property type="entry name" value="ZF_RING_2"/>
    <property type="match status" value="1"/>
</dbReference>
<evidence type="ECO:0000256" key="12">
    <source>
        <dbReference type="ARBA" id="ARBA00023242"/>
    </source>
</evidence>
<name>A0A9P3PKI6_LYOSH</name>
<evidence type="ECO:0000256" key="4">
    <source>
        <dbReference type="ARBA" id="ARBA00005555"/>
    </source>
</evidence>
<feature type="coiled-coil region" evidence="16">
    <location>
        <begin position="184"/>
        <end position="218"/>
    </location>
</feature>
<feature type="coiled-coil region" evidence="16">
    <location>
        <begin position="459"/>
        <end position="548"/>
    </location>
</feature>
<dbReference type="GO" id="GO:0016567">
    <property type="term" value="P:protein ubiquitination"/>
    <property type="evidence" value="ECO:0007669"/>
    <property type="project" value="UniProtKB-UniRule"/>
</dbReference>
<organism evidence="19 20">
    <name type="scientific">Lyophyllum shimeji</name>
    <name type="common">Hon-shimeji</name>
    <name type="synonym">Tricholoma shimeji</name>
    <dbReference type="NCBI Taxonomy" id="47721"/>
    <lineage>
        <taxon>Eukaryota</taxon>
        <taxon>Fungi</taxon>
        <taxon>Dikarya</taxon>
        <taxon>Basidiomycota</taxon>
        <taxon>Agaricomycotina</taxon>
        <taxon>Agaricomycetes</taxon>
        <taxon>Agaricomycetidae</taxon>
        <taxon>Agaricales</taxon>
        <taxon>Tricholomatineae</taxon>
        <taxon>Lyophyllaceae</taxon>
        <taxon>Lyophyllum</taxon>
    </lineage>
</organism>
<evidence type="ECO:0000256" key="14">
    <source>
        <dbReference type="PROSITE-ProRule" id="PRU00175"/>
    </source>
</evidence>
<evidence type="ECO:0000256" key="6">
    <source>
        <dbReference type="ARBA" id="ARBA00022723"/>
    </source>
</evidence>
<dbReference type="OrthoDB" id="10266039at2759"/>
<keyword evidence="9 15" id="KW-0862">Zinc</keyword>
<dbReference type="PROSITE" id="PS00518">
    <property type="entry name" value="ZF_RING_1"/>
    <property type="match status" value="1"/>
</dbReference>
<dbReference type="GO" id="GO:0006325">
    <property type="term" value="P:chromatin organization"/>
    <property type="evidence" value="ECO:0007669"/>
    <property type="project" value="UniProtKB-KW"/>
</dbReference>
<gene>
    <name evidence="19" type="primary">BRE1</name>
    <name evidence="19" type="ORF">LshimejAT787_0406390</name>
</gene>
<evidence type="ECO:0000256" key="2">
    <source>
        <dbReference type="ARBA" id="ARBA00004123"/>
    </source>
</evidence>
<keyword evidence="7 14" id="KW-0863">Zinc-finger</keyword>
<dbReference type="InterPro" id="IPR058643">
    <property type="entry name" value="BRE1-like_CC"/>
</dbReference>
<proteinExistence type="inferred from homology"/>
<dbReference type="InterPro" id="IPR013956">
    <property type="entry name" value="E3_ubiquit_lig_Bre1"/>
</dbReference>
<comment type="similarity">
    <text evidence="4 15">Belongs to the BRE1 family.</text>
</comment>
<evidence type="ECO:0000256" key="1">
    <source>
        <dbReference type="ARBA" id="ARBA00000900"/>
    </source>
</evidence>
<feature type="coiled-coil region" evidence="16">
    <location>
        <begin position="266"/>
        <end position="300"/>
    </location>
</feature>
<keyword evidence="10 15" id="KW-0156">Chromatin regulator</keyword>
<feature type="region of interest" description="Disordered" evidence="17">
    <location>
        <begin position="223"/>
        <end position="263"/>
    </location>
</feature>
<feature type="domain" description="RING-type" evidence="18">
    <location>
        <begin position="750"/>
        <end position="789"/>
    </location>
</feature>
<evidence type="ECO:0000256" key="8">
    <source>
        <dbReference type="ARBA" id="ARBA00022786"/>
    </source>
</evidence>
<dbReference type="EMBL" id="BRPK01000004">
    <property type="protein sequence ID" value="GLB37588.1"/>
    <property type="molecule type" value="Genomic_DNA"/>
</dbReference>
<evidence type="ECO:0000256" key="11">
    <source>
        <dbReference type="ARBA" id="ARBA00023054"/>
    </source>
</evidence>
<dbReference type="InterPro" id="IPR013083">
    <property type="entry name" value="Znf_RING/FYVE/PHD"/>
</dbReference>
<dbReference type="InterPro" id="IPR017907">
    <property type="entry name" value="Znf_RING_CS"/>
</dbReference>
<evidence type="ECO:0000313" key="20">
    <source>
        <dbReference type="Proteomes" id="UP001063166"/>
    </source>
</evidence>
<dbReference type="Pfam" id="PF08647">
    <property type="entry name" value="BRE1"/>
    <property type="match status" value="1"/>
</dbReference>
<feature type="region of interest" description="Disordered" evidence="17">
    <location>
        <begin position="377"/>
        <end position="397"/>
    </location>
</feature>
<dbReference type="GO" id="GO:0005634">
    <property type="term" value="C:nucleus"/>
    <property type="evidence" value="ECO:0007669"/>
    <property type="project" value="UniProtKB-SubCell"/>
</dbReference>
<dbReference type="SMART" id="SM00184">
    <property type="entry name" value="RING"/>
    <property type="match status" value="1"/>
</dbReference>
<protein>
    <recommendedName>
        <fullName evidence="15">E3 ubiquitin protein ligase</fullName>
        <ecNumber evidence="15">2.3.2.27</ecNumber>
    </recommendedName>
</protein>
<evidence type="ECO:0000256" key="16">
    <source>
        <dbReference type="SAM" id="Coils"/>
    </source>
</evidence>
<dbReference type="GO" id="GO:0061630">
    <property type="term" value="F:ubiquitin protein ligase activity"/>
    <property type="evidence" value="ECO:0007669"/>
    <property type="project" value="UniProtKB-EC"/>
</dbReference>
<dbReference type="InterPro" id="IPR018957">
    <property type="entry name" value="Znf_C3HC4_RING-type"/>
</dbReference>
<dbReference type="Proteomes" id="UP001063166">
    <property type="component" value="Unassembled WGS sequence"/>
</dbReference>
<dbReference type="CDD" id="cd16499">
    <property type="entry name" value="RING-HC_Bre1-like"/>
    <property type="match status" value="1"/>
</dbReference>
<evidence type="ECO:0000256" key="3">
    <source>
        <dbReference type="ARBA" id="ARBA00004906"/>
    </source>
</evidence>
<sequence length="803" mass="90904">MASRKRPFAEDDEAAAAKKRVLTGPNGSPLVNGLAGEHDEPTEGDNLELYRKEAIFRRMRHYSREHERSQSRIAELERRKQTCEAGLAAMAACWNQLVKTIRLLVRAEDLPQVADEMFDFTVRMQDNEKPDFAKTLEVNMNATQTLVTKLVKAGGDTQIHLPNGSTFPECQKATAECIALQSQLDVISAKLQDSERQKEEYHEALLAAENRLDRFRSKTVLAVPSPVERKQEPREEVIEESQRKPSSPEGSHSPAHANGICDPTELDVLREQLMTREARIIELEREVAANRDQKALLESELKLMSHDKITENPHFKMLQNHAGFMQATAEENKAQASRLLEELNQLRASRKEWEDAVIGAANQANQELNAMLAKRDSENARLREQREQQGAELNERKAQESIKVASLRELKALADSRSERIAALESEVSRCKAQLAAHAGDEELMTFFMSGNTEDAAYYQSLRDRAAAADERVAALEETLSKYQGDHPDVAEHMKAEANALEKLAEAQSQLEKYKAVYGDPSSLPPDVSTLAEQLRHKEEEIQKLRVAEIQRTQAETSLYAELDKLSAAWESLDRQVEDKVFGLSGLESQLKKSASEKAKSDNKFFAAMRDKDAVELENSKLRKELDKQNKVVEKLVETERNLAAQLSTFEKELSAAKTVCKVYKDRADHLAHETNQWSCRLDAEKKIVANIREAFNGLEKANALRAVDLRKLEDGLIRTRKELEIKQRQTPAMQTDDIDMSELMSLLKCSTCRERFRKVAITKCMHTFCRECVEARIATRQRKCPACNLAFAQSDVLTLYFQ</sequence>
<keyword evidence="5 15" id="KW-0808">Transferase</keyword>
<evidence type="ECO:0000259" key="18">
    <source>
        <dbReference type="PROSITE" id="PS50089"/>
    </source>
</evidence>
<keyword evidence="6 15" id="KW-0479">Metal-binding</keyword>
<keyword evidence="12 15" id="KW-0539">Nucleus</keyword>
<comment type="pathway">
    <text evidence="3 15">Protein modification; protein ubiquitination.</text>
</comment>
<dbReference type="Pfam" id="PF26095">
    <property type="entry name" value="CC_Bre1"/>
    <property type="match status" value="1"/>
</dbReference>
<dbReference type="PANTHER" id="PTHR23163:SF0">
    <property type="entry name" value="E3 UBIQUITIN-PROTEIN LIGASE BRE1"/>
    <property type="match status" value="1"/>
</dbReference>
<evidence type="ECO:0000256" key="15">
    <source>
        <dbReference type="RuleBase" id="RU365038"/>
    </source>
</evidence>
<keyword evidence="11 15" id="KW-0175">Coiled coil</keyword>
<feature type="coiled-coil region" evidence="16">
    <location>
        <begin position="612"/>
        <end position="653"/>
    </location>
</feature>
<dbReference type="GO" id="GO:0008270">
    <property type="term" value="F:zinc ion binding"/>
    <property type="evidence" value="ECO:0007669"/>
    <property type="project" value="UniProtKB-KW"/>
</dbReference>
<keyword evidence="20" id="KW-1185">Reference proteome</keyword>
<dbReference type="Gene3D" id="3.30.40.10">
    <property type="entry name" value="Zinc/RING finger domain, C3HC4 (zinc finger)"/>
    <property type="match status" value="1"/>
</dbReference>
<dbReference type="Pfam" id="PF00097">
    <property type="entry name" value="zf-C3HC4"/>
    <property type="match status" value="1"/>
</dbReference>
<dbReference type="PANTHER" id="PTHR23163">
    <property type="entry name" value="RING FINGER PROTEIN-RELATED"/>
    <property type="match status" value="1"/>
</dbReference>
<feature type="region of interest" description="Disordered" evidence="17">
    <location>
        <begin position="1"/>
        <end position="46"/>
    </location>
</feature>
<evidence type="ECO:0000256" key="9">
    <source>
        <dbReference type="ARBA" id="ARBA00022833"/>
    </source>
</evidence>
<evidence type="ECO:0000256" key="17">
    <source>
        <dbReference type="SAM" id="MobiDB-lite"/>
    </source>
</evidence>
<evidence type="ECO:0000256" key="5">
    <source>
        <dbReference type="ARBA" id="ARBA00022679"/>
    </source>
</evidence>
<evidence type="ECO:0000256" key="10">
    <source>
        <dbReference type="ARBA" id="ARBA00022853"/>
    </source>
</evidence>
<evidence type="ECO:0000256" key="13">
    <source>
        <dbReference type="ARBA" id="ARBA00059679"/>
    </source>
</evidence>
<dbReference type="InterPro" id="IPR001841">
    <property type="entry name" value="Znf_RING"/>
</dbReference>
<dbReference type="SUPFAM" id="SSF57850">
    <property type="entry name" value="RING/U-box"/>
    <property type="match status" value="1"/>
</dbReference>
<accession>A0A9P3PKI6</accession>
<comment type="subcellular location">
    <subcellularLocation>
        <location evidence="2 15">Nucleus</location>
    </subcellularLocation>
</comment>
<evidence type="ECO:0000256" key="7">
    <source>
        <dbReference type="ARBA" id="ARBA00022771"/>
    </source>
</evidence>
<reference evidence="19" key="1">
    <citation type="submission" date="2022-07" db="EMBL/GenBank/DDBJ databases">
        <title>The genome of Lyophyllum shimeji provides insight into the initial evolution of ectomycorrhizal fungal genome.</title>
        <authorList>
            <person name="Kobayashi Y."/>
            <person name="Shibata T."/>
            <person name="Hirakawa H."/>
            <person name="Shigenobu S."/>
            <person name="Nishiyama T."/>
            <person name="Yamada A."/>
            <person name="Hasebe M."/>
            <person name="Kawaguchi M."/>
        </authorList>
    </citation>
    <scope>NUCLEOTIDE SEQUENCE</scope>
    <source>
        <strain evidence="19">AT787</strain>
    </source>
</reference>
<comment type="caution">
    <text evidence="19">The sequence shown here is derived from an EMBL/GenBank/DDBJ whole genome shotgun (WGS) entry which is preliminary data.</text>
</comment>
<comment type="function">
    <text evidence="13">E3 ubiquitin-protein ligase that mediates monoubiquitination of histone H2B to form H2BK123ub1. H2BK123ub1 gives a specific tag for epigenetic transcriptional activation and is also a prerequisite for H3K4me and H3K79me formation.</text>
</comment>
<feature type="compositionally biased region" description="Basic and acidic residues" evidence="17">
    <location>
        <begin position="227"/>
        <end position="243"/>
    </location>
</feature>
<comment type="catalytic activity">
    <reaction evidence="1 15">
        <text>S-ubiquitinyl-[E2 ubiquitin-conjugating enzyme]-L-cysteine + [acceptor protein]-L-lysine = [E2 ubiquitin-conjugating enzyme]-L-cysteine + N(6)-ubiquitinyl-[acceptor protein]-L-lysine.</text>
        <dbReference type="EC" id="2.3.2.27"/>
    </reaction>
</comment>